<proteinExistence type="predicted"/>
<keyword evidence="2" id="KW-1133">Transmembrane helix</keyword>
<dbReference type="Proteomes" id="UP000308760">
    <property type="component" value="Unassembled WGS sequence"/>
</dbReference>
<sequence>MRDDPPRGPRPISGWALPLVLVSIVLGGWWFYDLQAAQVDAVNADNSIETELELTRLRVESLRNMLAVGAGVGGLAALVLGFRRQQHNEYDATQQRITELRIKAVEQLGSDKPTVRIGGLHNLERLGEQHEELRQIVLDEICAYLRLPYAPPKRDKGNGRESRGFEPVGPPPAEDRAAEMEGTVRMLAQEILQRHLNPKFGKGQYWKHRRIHLSGAYLDRINFSNCRLERALFAGATFAGKTRFVQTTFTRSPSFNGATFEGEAWFNSAIFNERAYFADTTFLKQVRFGAAMFIDYAEFTGTRFCGFTSFDWAQFERVADFKASFLSGASAHRMSVRLLRYWTPDHPPSGKPPTDIMDAFEAGGVSIGLEPLLEDDVFLLETDVGEGWKVEPLPEDPDWGRLVRTDAQPED</sequence>
<name>A0A4S8QKD1_9ACTN</name>
<dbReference type="Pfam" id="PF13576">
    <property type="entry name" value="Pentapeptide_3"/>
    <property type="match status" value="1"/>
</dbReference>
<feature type="compositionally biased region" description="Basic and acidic residues" evidence="1">
    <location>
        <begin position="153"/>
        <end position="164"/>
    </location>
</feature>
<dbReference type="AlphaFoldDB" id="A0A4S8QKD1"/>
<dbReference type="InterPro" id="IPR001646">
    <property type="entry name" value="5peptide_repeat"/>
</dbReference>
<comment type="caution">
    <text evidence="3">The sequence shown here is derived from an EMBL/GenBank/DDBJ whole genome shotgun (WGS) entry which is preliminary data.</text>
</comment>
<keyword evidence="2" id="KW-0472">Membrane</keyword>
<keyword evidence="4" id="KW-1185">Reference proteome</keyword>
<dbReference type="Gene3D" id="2.160.20.80">
    <property type="entry name" value="E3 ubiquitin-protein ligase SopA"/>
    <property type="match status" value="1"/>
</dbReference>
<dbReference type="SUPFAM" id="SSF141571">
    <property type="entry name" value="Pentapeptide repeat-like"/>
    <property type="match status" value="1"/>
</dbReference>
<evidence type="ECO:0000313" key="3">
    <source>
        <dbReference type="EMBL" id="THV41204.1"/>
    </source>
</evidence>
<reference evidence="4" key="1">
    <citation type="submission" date="2019-04" db="EMBL/GenBank/DDBJ databases">
        <title>Nocardioides xinjiangensis sp. nov.</title>
        <authorList>
            <person name="Liu S."/>
        </authorList>
    </citation>
    <scope>NUCLEOTIDE SEQUENCE [LARGE SCALE GENOMIC DNA]</scope>
    <source>
        <strain evidence="4">18</strain>
    </source>
</reference>
<dbReference type="EMBL" id="STGY01000049">
    <property type="protein sequence ID" value="THV41204.1"/>
    <property type="molecule type" value="Genomic_DNA"/>
</dbReference>
<feature type="region of interest" description="Disordered" evidence="1">
    <location>
        <begin position="390"/>
        <end position="411"/>
    </location>
</feature>
<feature type="transmembrane region" description="Helical" evidence="2">
    <location>
        <begin position="62"/>
        <end position="82"/>
    </location>
</feature>
<gene>
    <name evidence="3" type="ORF">FAB82_12780</name>
</gene>
<evidence type="ECO:0000256" key="1">
    <source>
        <dbReference type="SAM" id="MobiDB-lite"/>
    </source>
</evidence>
<feature type="region of interest" description="Disordered" evidence="1">
    <location>
        <begin position="153"/>
        <end position="175"/>
    </location>
</feature>
<keyword evidence="2" id="KW-0812">Transmembrane</keyword>
<evidence type="ECO:0000313" key="4">
    <source>
        <dbReference type="Proteomes" id="UP000308760"/>
    </source>
</evidence>
<feature type="transmembrane region" description="Helical" evidence="2">
    <location>
        <begin position="12"/>
        <end position="32"/>
    </location>
</feature>
<evidence type="ECO:0000256" key="2">
    <source>
        <dbReference type="SAM" id="Phobius"/>
    </source>
</evidence>
<dbReference type="RefSeq" id="WP_136534929.1">
    <property type="nucleotide sequence ID" value="NZ_STGY01000049.1"/>
</dbReference>
<protein>
    <submittedName>
        <fullName evidence="3">Pentapeptide repeat-containing protein</fullName>
    </submittedName>
</protein>
<organism evidence="3 4">
    <name type="scientific">Glycomyces buryatensis</name>
    <dbReference type="NCBI Taxonomy" id="2570927"/>
    <lineage>
        <taxon>Bacteria</taxon>
        <taxon>Bacillati</taxon>
        <taxon>Actinomycetota</taxon>
        <taxon>Actinomycetes</taxon>
        <taxon>Glycomycetales</taxon>
        <taxon>Glycomycetaceae</taxon>
        <taxon>Glycomyces</taxon>
    </lineage>
</organism>
<accession>A0A4S8QKD1</accession>
<dbReference type="OrthoDB" id="8440251at2"/>
<reference evidence="3 4" key="2">
    <citation type="submission" date="2019-05" db="EMBL/GenBank/DDBJ databases">
        <title>Glycomyces buryatensis sp. nov.</title>
        <authorList>
            <person name="Nikitina E."/>
        </authorList>
    </citation>
    <scope>NUCLEOTIDE SEQUENCE [LARGE SCALE GENOMIC DNA]</scope>
    <source>
        <strain evidence="3 4">18</strain>
    </source>
</reference>